<accession>A0A3B0SF87</accession>
<keyword evidence="2" id="KW-0378">Hydrolase</keyword>
<gene>
    <name evidence="2" type="ORF">MNBD_ALPHA05-1281</name>
</gene>
<dbReference type="CDD" id="cd01299">
    <property type="entry name" value="Met_dep_hydrolase_A"/>
    <property type="match status" value="1"/>
</dbReference>
<dbReference type="EC" id="3.4.13.9" evidence="2"/>
<dbReference type="Pfam" id="PF01979">
    <property type="entry name" value="Amidohydro_1"/>
    <property type="match status" value="1"/>
</dbReference>
<reference evidence="2" key="1">
    <citation type="submission" date="2018-06" db="EMBL/GenBank/DDBJ databases">
        <authorList>
            <person name="Zhirakovskaya E."/>
        </authorList>
    </citation>
    <scope>NUCLEOTIDE SEQUENCE</scope>
</reference>
<dbReference type="InterPro" id="IPR006680">
    <property type="entry name" value="Amidohydro-rel"/>
</dbReference>
<feature type="domain" description="Amidohydrolase-related" evidence="1">
    <location>
        <begin position="75"/>
        <end position="419"/>
    </location>
</feature>
<dbReference type="PANTHER" id="PTHR43135:SF3">
    <property type="entry name" value="ALPHA-D-RIBOSE 1-METHYLPHOSPHONATE 5-TRIPHOSPHATE DIPHOSPHATASE"/>
    <property type="match status" value="1"/>
</dbReference>
<dbReference type="InterPro" id="IPR057744">
    <property type="entry name" value="OTAase-like"/>
</dbReference>
<evidence type="ECO:0000259" key="1">
    <source>
        <dbReference type="Pfam" id="PF01979"/>
    </source>
</evidence>
<name>A0A3B0SF87_9ZZZZ</name>
<dbReference type="SUPFAM" id="SSF51556">
    <property type="entry name" value="Metallo-dependent hydrolases"/>
    <property type="match status" value="1"/>
</dbReference>
<dbReference type="InterPro" id="IPR032466">
    <property type="entry name" value="Metal_Hydrolase"/>
</dbReference>
<dbReference type="AlphaFoldDB" id="A0A3B0SF87"/>
<dbReference type="InterPro" id="IPR011059">
    <property type="entry name" value="Metal-dep_hydrolase_composite"/>
</dbReference>
<dbReference type="EMBL" id="UOEH01000281">
    <property type="protein sequence ID" value="VAV99616.1"/>
    <property type="molecule type" value="Genomic_DNA"/>
</dbReference>
<dbReference type="GO" id="GO:0016810">
    <property type="term" value="F:hydrolase activity, acting on carbon-nitrogen (but not peptide) bonds"/>
    <property type="evidence" value="ECO:0007669"/>
    <property type="project" value="InterPro"/>
</dbReference>
<organism evidence="2">
    <name type="scientific">hydrothermal vent metagenome</name>
    <dbReference type="NCBI Taxonomy" id="652676"/>
    <lineage>
        <taxon>unclassified sequences</taxon>
        <taxon>metagenomes</taxon>
        <taxon>ecological metagenomes</taxon>
    </lineage>
</organism>
<keyword evidence="2" id="KW-0645">Protease</keyword>
<keyword evidence="2" id="KW-0224">Dipeptidase</keyword>
<dbReference type="Gene3D" id="3.20.20.140">
    <property type="entry name" value="Metal-dependent hydrolases"/>
    <property type="match status" value="1"/>
</dbReference>
<protein>
    <submittedName>
        <fullName evidence="2">Xaa-Pro dipeptidase</fullName>
        <ecNumber evidence="2">3.4.13.9</ecNumber>
    </submittedName>
</protein>
<dbReference type="SUPFAM" id="SSF51338">
    <property type="entry name" value="Composite domain of metallo-dependent hydrolases"/>
    <property type="match status" value="1"/>
</dbReference>
<evidence type="ECO:0000313" key="2">
    <source>
        <dbReference type="EMBL" id="VAV99616.1"/>
    </source>
</evidence>
<sequence length="424" mass="44323">MKLSLAIIISLISLATAAHAETTYLTAAALVDPVTGHVTANPGVLIEDGIVTAVGEQANLSVPADAEVIDLGDRTILPGMIDMHVHLIGDDSIRGYKALAVSTPLAAIHGVAHARDTLMAGFTTVRNVGAAGYADIALRDAINDGVVPGPRMFVSGPPVGIIGGHCSDNNLLPPEAESYGENVATGPWEMRAKVRKNIKYGVDLIKTCSTGGVFSKGTLLGAAQGTMEELTAIVDEAHMRGLKVASHAHGTVGIKNAIRAGVDTIEHASYLDDEAIRMAKRKGVYLAMDIYNTEYTLEQGTANGVLEESLEKERQVGGVQRESFTKAVKAGVKVVLGTDAAIFPHGDNAKQLSRMVRFGMTPAQTIRAATSLAAEALGQDDKLGRIAPGYAADIIAVEGAPLADVAVLESVDFVMKDGVVYKAP</sequence>
<dbReference type="PANTHER" id="PTHR43135">
    <property type="entry name" value="ALPHA-D-RIBOSE 1-METHYLPHOSPHONATE 5-TRIPHOSPHATE DIPHOSPHATASE"/>
    <property type="match status" value="1"/>
</dbReference>
<dbReference type="GO" id="GO:0102009">
    <property type="term" value="F:proline dipeptidase activity"/>
    <property type="evidence" value="ECO:0007669"/>
    <property type="project" value="UniProtKB-EC"/>
</dbReference>
<dbReference type="InterPro" id="IPR051781">
    <property type="entry name" value="Metallo-dep_Hydrolase"/>
</dbReference>
<dbReference type="Gene3D" id="2.30.40.10">
    <property type="entry name" value="Urease, subunit C, domain 1"/>
    <property type="match status" value="1"/>
</dbReference>
<proteinExistence type="predicted"/>